<dbReference type="EMBL" id="QQBC01000002">
    <property type="protein sequence ID" value="RDI68449.1"/>
    <property type="molecule type" value="Genomic_DNA"/>
</dbReference>
<name>A0A370ICJ1_9NOCA</name>
<evidence type="ECO:0000313" key="3">
    <source>
        <dbReference type="Proteomes" id="UP000254869"/>
    </source>
</evidence>
<protein>
    <submittedName>
        <fullName evidence="2">Helix-turn-helix protein</fullName>
    </submittedName>
</protein>
<reference evidence="2 3" key="1">
    <citation type="submission" date="2018-07" db="EMBL/GenBank/DDBJ databases">
        <title>Genomic Encyclopedia of Type Strains, Phase IV (KMG-IV): sequencing the most valuable type-strain genomes for metagenomic binning, comparative biology and taxonomic classification.</title>
        <authorList>
            <person name="Goeker M."/>
        </authorList>
    </citation>
    <scope>NUCLEOTIDE SEQUENCE [LARGE SCALE GENOMIC DNA]</scope>
    <source>
        <strain evidence="2 3">DSM 44290</strain>
    </source>
</reference>
<organism evidence="2 3">
    <name type="scientific">Nocardia pseudobrasiliensis</name>
    <dbReference type="NCBI Taxonomy" id="45979"/>
    <lineage>
        <taxon>Bacteria</taxon>
        <taxon>Bacillati</taxon>
        <taxon>Actinomycetota</taxon>
        <taxon>Actinomycetes</taxon>
        <taxon>Mycobacteriales</taxon>
        <taxon>Nocardiaceae</taxon>
        <taxon>Nocardia</taxon>
    </lineage>
</organism>
<evidence type="ECO:0000259" key="1">
    <source>
        <dbReference type="Pfam" id="PF12728"/>
    </source>
</evidence>
<dbReference type="Proteomes" id="UP000254869">
    <property type="component" value="Unassembled WGS sequence"/>
</dbReference>
<accession>A0A370ICJ1</accession>
<feature type="domain" description="Helix-turn-helix" evidence="1">
    <location>
        <begin position="16"/>
        <end position="69"/>
    </location>
</feature>
<dbReference type="Gene3D" id="1.10.1660.10">
    <property type="match status" value="1"/>
</dbReference>
<gene>
    <name evidence="2" type="ORF">DFR76_102850</name>
</gene>
<keyword evidence="3" id="KW-1185">Reference proteome</keyword>
<proteinExistence type="predicted"/>
<dbReference type="AlphaFoldDB" id="A0A370ICJ1"/>
<dbReference type="InterPro" id="IPR041657">
    <property type="entry name" value="HTH_17"/>
</dbReference>
<dbReference type="Pfam" id="PF12728">
    <property type="entry name" value="HTH_17"/>
    <property type="match status" value="1"/>
</dbReference>
<evidence type="ECO:0000313" key="2">
    <source>
        <dbReference type="EMBL" id="RDI68449.1"/>
    </source>
</evidence>
<dbReference type="SUPFAM" id="SSF46955">
    <property type="entry name" value="Putative DNA-binding domain"/>
    <property type="match status" value="1"/>
</dbReference>
<comment type="caution">
    <text evidence="2">The sequence shown here is derived from an EMBL/GenBank/DDBJ whole genome shotgun (WGS) entry which is preliminary data.</text>
</comment>
<dbReference type="STRING" id="1210086.GCA_001613105_01426"/>
<dbReference type="RefSeq" id="WP_174556100.1">
    <property type="nucleotide sequence ID" value="NZ_QQBC01000002.1"/>
</dbReference>
<sequence length="74" mass="8440">MPETGRTVGFLLHQRMYTTGEVAELLGVDTSTLRRWRRARPVQGPGFVRLSDRVAIYPESDIDAYLEARHVRPA</sequence>
<dbReference type="InterPro" id="IPR009061">
    <property type="entry name" value="DNA-bd_dom_put_sf"/>
</dbReference>